<feature type="compositionally biased region" description="Polar residues" evidence="1">
    <location>
        <begin position="251"/>
        <end position="269"/>
    </location>
</feature>
<dbReference type="PANTHER" id="PTHR32010">
    <property type="entry name" value="PHOTOSYSTEM II STABILITY/ASSEMBLY FACTOR HCF136, CHLOROPLASTIC"/>
    <property type="match status" value="1"/>
</dbReference>
<feature type="compositionally biased region" description="Polar residues" evidence="1">
    <location>
        <begin position="202"/>
        <end position="222"/>
    </location>
</feature>
<name>A0AAN8YCA4_SOLBU</name>
<accession>A0AAN8YCA4</accession>
<gene>
    <name evidence="2" type="ORF">RDI58_016320</name>
</gene>
<feature type="compositionally biased region" description="Polar residues" evidence="1">
    <location>
        <begin position="141"/>
        <end position="159"/>
    </location>
</feature>
<feature type="region of interest" description="Disordered" evidence="1">
    <location>
        <begin position="43"/>
        <end position="67"/>
    </location>
</feature>
<dbReference type="PANTHER" id="PTHR32010:SF18">
    <property type="entry name" value="DUF789 FAMILY PROTEIN"/>
    <property type="match status" value="1"/>
</dbReference>
<organism evidence="2 3">
    <name type="scientific">Solanum bulbocastanum</name>
    <name type="common">Wild potato</name>
    <dbReference type="NCBI Taxonomy" id="147425"/>
    <lineage>
        <taxon>Eukaryota</taxon>
        <taxon>Viridiplantae</taxon>
        <taxon>Streptophyta</taxon>
        <taxon>Embryophyta</taxon>
        <taxon>Tracheophyta</taxon>
        <taxon>Spermatophyta</taxon>
        <taxon>Magnoliopsida</taxon>
        <taxon>eudicotyledons</taxon>
        <taxon>Gunneridae</taxon>
        <taxon>Pentapetalae</taxon>
        <taxon>asterids</taxon>
        <taxon>lamiids</taxon>
        <taxon>Solanales</taxon>
        <taxon>Solanaceae</taxon>
        <taxon>Solanoideae</taxon>
        <taxon>Solaneae</taxon>
        <taxon>Solanum</taxon>
    </lineage>
</organism>
<feature type="region of interest" description="Disordered" evidence="1">
    <location>
        <begin position="181"/>
        <end position="237"/>
    </location>
</feature>
<feature type="compositionally biased region" description="Polar residues" evidence="1">
    <location>
        <begin position="304"/>
        <end position="329"/>
    </location>
</feature>
<reference evidence="2 3" key="1">
    <citation type="submission" date="2024-02" db="EMBL/GenBank/DDBJ databases">
        <title>de novo genome assembly of Solanum bulbocastanum strain 11H21.</title>
        <authorList>
            <person name="Hosaka A.J."/>
        </authorList>
    </citation>
    <scope>NUCLEOTIDE SEQUENCE [LARGE SCALE GENOMIC DNA]</scope>
    <source>
        <tissue evidence="2">Young leaves</tissue>
    </source>
</reference>
<feature type="compositionally biased region" description="Basic and acidic residues" evidence="1">
    <location>
        <begin position="223"/>
        <end position="235"/>
    </location>
</feature>
<evidence type="ECO:0000313" key="2">
    <source>
        <dbReference type="EMBL" id="KAK6787795.1"/>
    </source>
</evidence>
<comment type="caution">
    <text evidence="2">The sequence shown here is derived from an EMBL/GenBank/DDBJ whole genome shotgun (WGS) entry which is preliminary data.</text>
</comment>
<feature type="region of interest" description="Disordered" evidence="1">
    <location>
        <begin position="289"/>
        <end position="329"/>
    </location>
</feature>
<dbReference type="InterPro" id="IPR008507">
    <property type="entry name" value="DUF789"/>
</dbReference>
<feature type="region of interest" description="Disordered" evidence="1">
    <location>
        <begin position="140"/>
        <end position="163"/>
    </location>
</feature>
<evidence type="ECO:0000313" key="3">
    <source>
        <dbReference type="Proteomes" id="UP001371456"/>
    </source>
</evidence>
<dbReference type="AlphaFoldDB" id="A0AAN8YCA4"/>
<feature type="region of interest" description="Disordered" evidence="1">
    <location>
        <begin position="1"/>
        <end position="21"/>
    </location>
</feature>
<dbReference type="Proteomes" id="UP001371456">
    <property type="component" value="Unassembled WGS sequence"/>
</dbReference>
<sequence>MGWKRGKPVERVGNDSTVDAANDAVRNDSSVDAFNNAGNVNSQRIQKKDADVSNRDSKNLDLSQADNDATLNRKLPSAANVIVSANTNQEKRVTKDLNRNKSVVVEGSPTSEASLNAAPVTNQEKRVSKDLSRNKRVVVQGSPTSRASLNAAPYTNQEKNISKDMSRNKSVVVQGYPTSRASLNVAPDTNQEKRVPKDLSRNKSVVVQGSPTNGASLNVSRDTNQEKSVPKDLSRNKSVVMQGSLTSRASLNAAPDTNQGKHVSTNLSRNKGVVVQGSPTSRASLIAAPDTNQGKHVPKDLSKNKSVVVQGSPASRTSLNAAPDTNQGKYVSKDLSRNKSVVVQESPTSGASLNAGASKLLIPEDMSVVMQRSPTSGASLNAGASRLLIPEDKSRTIYGHENGVCWAVNEAHGAQLATEAIEMRKGNPLAEFEKFIRSASPVICPSVQGGQGAPLSRPEIPNISLWNLWQWFEKHGNYGLQVKAEEHTTRRLKFSAYFNPSLSAIQLFKDNRTQGSPTGDFHTRFSLLVPNHHVENSSSSLKENVVSDCRASSDCSAADPPVESKLSDELLFEYFEQERPQSRKPFFEKIQELVAADGPSIRGDPSILQFCVAWYPIYRIPTGNFHASFLTYHSLGHYIHGVQTLDAPAGVVSPIVGLQSYNAQGEC</sequence>
<feature type="compositionally biased region" description="Basic and acidic residues" evidence="1">
    <location>
        <begin position="46"/>
        <end position="59"/>
    </location>
</feature>
<dbReference type="EMBL" id="JBANQN010000006">
    <property type="protein sequence ID" value="KAK6787795.1"/>
    <property type="molecule type" value="Genomic_DNA"/>
</dbReference>
<feature type="compositionally biased region" description="Basic and acidic residues" evidence="1">
    <location>
        <begin position="190"/>
        <end position="201"/>
    </location>
</feature>
<keyword evidence="3" id="KW-1185">Reference proteome</keyword>
<evidence type="ECO:0000256" key="1">
    <source>
        <dbReference type="SAM" id="MobiDB-lite"/>
    </source>
</evidence>
<proteinExistence type="predicted"/>
<feature type="region of interest" description="Disordered" evidence="1">
    <location>
        <begin position="251"/>
        <end position="271"/>
    </location>
</feature>
<dbReference type="Pfam" id="PF05623">
    <property type="entry name" value="DUF789"/>
    <property type="match status" value="1"/>
</dbReference>
<protein>
    <submittedName>
        <fullName evidence="2">Uncharacterized protein</fullName>
    </submittedName>
</protein>